<dbReference type="AlphaFoldDB" id="A0A9N9UJ44"/>
<dbReference type="Pfam" id="PF06772">
    <property type="entry name" value="LtrA"/>
    <property type="match status" value="1"/>
</dbReference>
<accession>A0A9N9UJ44</accession>
<feature type="transmembrane region" description="Helical" evidence="2">
    <location>
        <begin position="604"/>
        <end position="622"/>
    </location>
</feature>
<keyword evidence="2" id="KW-0812">Transmembrane</keyword>
<gene>
    <name evidence="3" type="ORF">CBYS24578_00016504</name>
</gene>
<evidence type="ECO:0000313" key="3">
    <source>
        <dbReference type="EMBL" id="CAG9988276.1"/>
    </source>
</evidence>
<dbReference type="InterPro" id="IPR010640">
    <property type="entry name" value="Low_temperature_requirement_A"/>
</dbReference>
<feature type="region of interest" description="Disordered" evidence="1">
    <location>
        <begin position="654"/>
        <end position="678"/>
    </location>
</feature>
<evidence type="ECO:0000313" key="4">
    <source>
        <dbReference type="Proteomes" id="UP000754883"/>
    </source>
</evidence>
<feature type="compositionally biased region" description="Polar residues" evidence="1">
    <location>
        <begin position="87"/>
        <end position="96"/>
    </location>
</feature>
<feature type="transmembrane region" description="Helical" evidence="2">
    <location>
        <begin position="571"/>
        <end position="592"/>
    </location>
</feature>
<dbReference type="PANTHER" id="PTHR42101:SF1">
    <property type="entry name" value="LOW TEMPERATURE REQUIREMENT A"/>
    <property type="match status" value="1"/>
</dbReference>
<organism evidence="3 4">
    <name type="scientific">Clonostachys byssicola</name>
    <dbReference type="NCBI Taxonomy" id="160290"/>
    <lineage>
        <taxon>Eukaryota</taxon>
        <taxon>Fungi</taxon>
        <taxon>Dikarya</taxon>
        <taxon>Ascomycota</taxon>
        <taxon>Pezizomycotina</taxon>
        <taxon>Sordariomycetes</taxon>
        <taxon>Hypocreomycetidae</taxon>
        <taxon>Hypocreales</taxon>
        <taxon>Bionectriaceae</taxon>
        <taxon>Clonostachys</taxon>
    </lineage>
</organism>
<feature type="transmembrane region" description="Helical" evidence="2">
    <location>
        <begin position="335"/>
        <end position="356"/>
    </location>
</feature>
<feature type="compositionally biased region" description="Basic and acidic residues" evidence="1">
    <location>
        <begin position="62"/>
        <end position="76"/>
    </location>
</feature>
<feature type="transmembrane region" description="Helical" evidence="2">
    <location>
        <begin position="368"/>
        <end position="386"/>
    </location>
</feature>
<feature type="compositionally biased region" description="Basic and acidic residues" evidence="1">
    <location>
        <begin position="654"/>
        <end position="663"/>
    </location>
</feature>
<proteinExistence type="predicted"/>
<dbReference type="OrthoDB" id="3177213at2759"/>
<keyword evidence="2" id="KW-1133">Transmembrane helix</keyword>
<feature type="region of interest" description="Disordered" evidence="1">
    <location>
        <begin position="56"/>
        <end position="97"/>
    </location>
</feature>
<feature type="region of interest" description="Disordered" evidence="1">
    <location>
        <begin position="1"/>
        <end position="21"/>
    </location>
</feature>
<keyword evidence="4" id="KW-1185">Reference proteome</keyword>
<protein>
    <recommendedName>
        <fullName evidence="5">Low temperature requirement A</fullName>
    </recommendedName>
</protein>
<feature type="transmembrane region" description="Helical" evidence="2">
    <location>
        <begin position="198"/>
        <end position="219"/>
    </location>
</feature>
<dbReference type="EMBL" id="CABFNO020001448">
    <property type="protein sequence ID" value="CAG9988276.1"/>
    <property type="molecule type" value="Genomic_DNA"/>
</dbReference>
<dbReference type="PANTHER" id="PTHR42101">
    <property type="entry name" value="CHROMOSOME 16, WHOLE GENOME SHOTGUN SEQUENCE"/>
    <property type="match status" value="1"/>
</dbReference>
<sequence>MKLPEMMQAHHSSRSESRCSGEATLVASSVTNITVKDRRDSHLRFASSKLGITSNPIQEATTDDHRSESLHEDEQLRALSPDVESQRPASLESSPLQFAKRESASTSELFYDLWFVANLNVFATVHPITEKDTLASFIGYFILLWTTWLVTTLFDARFGQDGILERIARAFHLAVMIGFAEAGVSFENQNLVRAIFQSMSLFLMVSRLVLAAQYGLVLLHARHHPRSRNSLLVAIVLHLVPALIYLIIAVVPSTQPNQHLVLTWYLGGITEMAVHILHATFSQTLSFEGTHFNERLNLLTLIILGEGVIILAKNITKVVEYTYIKQISDHWSPALIGIITSAAAITYITFQLYFDWMHHHNQMSASNQAYWALVHLPFHIALVLLAEGGNQWVVWWRFMEAIHGAGNALETAARVGMKTLSTNTVVTSLRVTAQAMMWEYVGDPKKFESATKNLNTALESLEGIPDAFWASVHPTSDKGSYDTWAEAYLAITSTVMNTISDAFDISVAVEDEDDGEAYSLGAAELAATKKTLDRLQLIFSYLFASAGTVLALLMILHLLSKRKGWTGFNRFRTGAVFFIGLGLGLVAIISVNSQLTLAFLMTPWQLPIITICFMAVLILTHLPHPPQISISRNSESFDMDSIANLEAQTHEDIYGDDKNHEPEQQQDQPQEEPQHHRRTWMARATRHFHFQAGPVAPITEEGLSSRRYGIVSFTNLARV</sequence>
<evidence type="ECO:0000256" key="2">
    <source>
        <dbReference type="SAM" id="Phobius"/>
    </source>
</evidence>
<comment type="caution">
    <text evidence="3">The sequence shown here is derived from an EMBL/GenBank/DDBJ whole genome shotgun (WGS) entry which is preliminary data.</text>
</comment>
<evidence type="ECO:0000256" key="1">
    <source>
        <dbReference type="SAM" id="MobiDB-lite"/>
    </source>
</evidence>
<feature type="transmembrane region" description="Helical" evidence="2">
    <location>
        <begin position="231"/>
        <end position="251"/>
    </location>
</feature>
<feature type="transmembrane region" description="Helical" evidence="2">
    <location>
        <begin position="263"/>
        <end position="284"/>
    </location>
</feature>
<name>A0A9N9UJ44_9HYPO</name>
<evidence type="ECO:0008006" key="5">
    <source>
        <dbReference type="Google" id="ProtNLM"/>
    </source>
</evidence>
<reference evidence="3" key="1">
    <citation type="submission" date="2021-10" db="EMBL/GenBank/DDBJ databases">
        <authorList>
            <person name="Piombo E."/>
        </authorList>
    </citation>
    <scope>NUCLEOTIDE SEQUENCE</scope>
</reference>
<keyword evidence="2" id="KW-0472">Membrane</keyword>
<feature type="transmembrane region" description="Helical" evidence="2">
    <location>
        <begin position="166"/>
        <end position="186"/>
    </location>
</feature>
<feature type="transmembrane region" description="Helical" evidence="2">
    <location>
        <begin position="538"/>
        <end position="559"/>
    </location>
</feature>
<feature type="transmembrane region" description="Helical" evidence="2">
    <location>
        <begin position="296"/>
        <end position="315"/>
    </location>
</feature>
<feature type="transmembrane region" description="Helical" evidence="2">
    <location>
        <begin position="134"/>
        <end position="154"/>
    </location>
</feature>
<dbReference type="Proteomes" id="UP000754883">
    <property type="component" value="Unassembled WGS sequence"/>
</dbReference>